<dbReference type="SUPFAM" id="SSF51735">
    <property type="entry name" value="NAD(P)-binding Rossmann-fold domains"/>
    <property type="match status" value="1"/>
</dbReference>
<sequence>MVARDNPYSMVQVNDVGTINMLELARIHVEDAVAALLLALDAPAPARRVCTATGGTHVTLGEIGEMVKRVLPQADIVLAPGPDPVDEVHRRFDISAIARDLGYAPQFDLEAGPDDRGASARAFPCHAAVLPRHAGA</sequence>
<dbReference type="EMBL" id="JAUSUH010000004">
    <property type="protein sequence ID" value="MDQ0347985.1"/>
    <property type="molecule type" value="Genomic_DNA"/>
</dbReference>
<comment type="caution">
    <text evidence="1">The sequence shown here is derived from an EMBL/GenBank/DDBJ whole genome shotgun (WGS) entry which is preliminary data.</text>
</comment>
<dbReference type="Proteomes" id="UP001238467">
    <property type="component" value="Unassembled WGS sequence"/>
</dbReference>
<evidence type="ECO:0000313" key="1">
    <source>
        <dbReference type="EMBL" id="MDQ0347985.1"/>
    </source>
</evidence>
<accession>A0ABU0DHS7</accession>
<dbReference type="InterPro" id="IPR036291">
    <property type="entry name" value="NAD(P)-bd_dom_sf"/>
</dbReference>
<gene>
    <name evidence="1" type="ORF">J2S76_002412</name>
</gene>
<protein>
    <submittedName>
        <fullName evidence="1">Nucleoside-diphosphate-sugar epimerase</fullName>
    </submittedName>
</protein>
<evidence type="ECO:0000313" key="2">
    <source>
        <dbReference type="Proteomes" id="UP001238467"/>
    </source>
</evidence>
<dbReference type="Gene3D" id="3.40.50.720">
    <property type="entry name" value="NAD(P)-binding Rossmann-like Domain"/>
    <property type="match status" value="1"/>
</dbReference>
<organism evidence="1 2">
    <name type="scientific">Ancylobacter vacuolatus</name>
    <dbReference type="NCBI Taxonomy" id="223389"/>
    <lineage>
        <taxon>Bacteria</taxon>
        <taxon>Pseudomonadati</taxon>
        <taxon>Pseudomonadota</taxon>
        <taxon>Alphaproteobacteria</taxon>
        <taxon>Hyphomicrobiales</taxon>
        <taxon>Xanthobacteraceae</taxon>
        <taxon>Ancylobacter</taxon>
    </lineage>
</organism>
<proteinExistence type="predicted"/>
<keyword evidence="2" id="KW-1185">Reference proteome</keyword>
<reference evidence="1 2" key="1">
    <citation type="submission" date="2023-07" db="EMBL/GenBank/DDBJ databases">
        <title>Genomic Encyclopedia of Type Strains, Phase IV (KMG-IV): sequencing the most valuable type-strain genomes for metagenomic binning, comparative biology and taxonomic classification.</title>
        <authorList>
            <person name="Goeker M."/>
        </authorList>
    </citation>
    <scope>NUCLEOTIDE SEQUENCE [LARGE SCALE GENOMIC DNA]</scope>
    <source>
        <strain evidence="1 2">DSM 1277</strain>
    </source>
</reference>
<name>A0ABU0DHS7_9HYPH</name>